<dbReference type="GO" id="GO:0140359">
    <property type="term" value="F:ABC-type transporter activity"/>
    <property type="evidence" value="ECO:0007669"/>
    <property type="project" value="InterPro"/>
</dbReference>
<feature type="transmembrane region" description="Helical" evidence="8">
    <location>
        <begin position="147"/>
        <end position="172"/>
    </location>
</feature>
<dbReference type="PANTHER" id="PTHR30413:SF8">
    <property type="entry name" value="TRANSPORT PERMEASE PROTEIN"/>
    <property type="match status" value="1"/>
</dbReference>
<feature type="transmembrane region" description="Helical" evidence="8">
    <location>
        <begin position="64"/>
        <end position="85"/>
    </location>
</feature>
<dbReference type="AlphaFoldDB" id="A0A7X4LQL6"/>
<dbReference type="GO" id="GO:0015920">
    <property type="term" value="P:lipopolysaccharide transport"/>
    <property type="evidence" value="ECO:0007669"/>
    <property type="project" value="TreeGrafter"/>
</dbReference>
<evidence type="ECO:0000256" key="5">
    <source>
        <dbReference type="ARBA" id="ARBA00022692"/>
    </source>
</evidence>
<evidence type="ECO:0000313" key="11">
    <source>
        <dbReference type="Proteomes" id="UP000462621"/>
    </source>
</evidence>
<keyword evidence="6 8" id="KW-1133">Transmembrane helix</keyword>
<keyword evidence="11" id="KW-1185">Reference proteome</keyword>
<comment type="subcellular location">
    <subcellularLocation>
        <location evidence="1">Cell inner membrane</location>
        <topology evidence="1">Multi-pass membrane protein</topology>
    </subcellularLocation>
</comment>
<sequence>MAKVKSRSTLQVWGDVIFAIFLREIKSKFNDKVGISWAVISPVTFIFALSLMRNTLSGGRDVHGMSTFLFMMIGMTSIQFFLGTMQSAANAIKKSRPLFSFRQVQPISAILAITGLEFLIKLFVVIVLGVISYLFRFDITIYDPLEIIFNLVKLWLIAVSIGTIFAIGYSFIPELNKIVEIMTRPLFFISGTFMSLQDIPEKYWCYLTWNPILHVIELTRYAAVPQYGNAGVSNFYVNVVTLVCVSFALSCYHVSWKQAISR</sequence>
<accession>A0A7X4LQL6</accession>
<dbReference type="InterPro" id="IPR013525">
    <property type="entry name" value="ABC2_TM"/>
</dbReference>
<evidence type="ECO:0000313" key="10">
    <source>
        <dbReference type="EMBL" id="MZI96102.1"/>
    </source>
</evidence>
<reference evidence="10 11" key="1">
    <citation type="submission" date="2019-10" db="EMBL/GenBank/DDBJ databases">
        <title>Vibrio sp. nov. isolated from a shrimp pond.</title>
        <authorList>
            <person name="Gomez-Gil B."/>
            <person name="Enciso-Ibarra J."/>
            <person name="Enciso-Ibarra K."/>
            <person name="Bolan-Mejia C."/>
        </authorList>
    </citation>
    <scope>NUCLEOTIDE SEQUENCE [LARGE SCALE GENOMIC DNA]</scope>
    <source>
        <strain evidence="10 11">CAIM 722</strain>
    </source>
</reference>
<evidence type="ECO:0000259" key="9">
    <source>
        <dbReference type="Pfam" id="PF01061"/>
    </source>
</evidence>
<feature type="transmembrane region" description="Helical" evidence="8">
    <location>
        <begin position="33"/>
        <end position="52"/>
    </location>
</feature>
<evidence type="ECO:0000256" key="2">
    <source>
        <dbReference type="ARBA" id="ARBA00007783"/>
    </source>
</evidence>
<evidence type="ECO:0000256" key="1">
    <source>
        <dbReference type="ARBA" id="ARBA00004429"/>
    </source>
</evidence>
<dbReference type="EMBL" id="WEKT01000098">
    <property type="protein sequence ID" value="MZI96102.1"/>
    <property type="molecule type" value="Genomic_DNA"/>
</dbReference>
<evidence type="ECO:0000256" key="6">
    <source>
        <dbReference type="ARBA" id="ARBA00022989"/>
    </source>
</evidence>
<dbReference type="PANTHER" id="PTHR30413">
    <property type="entry name" value="INNER MEMBRANE TRANSPORT PERMEASE"/>
    <property type="match status" value="1"/>
</dbReference>
<keyword evidence="4" id="KW-1003">Cell membrane</keyword>
<evidence type="ECO:0000256" key="8">
    <source>
        <dbReference type="SAM" id="Phobius"/>
    </source>
</evidence>
<dbReference type="RefSeq" id="WP_161158595.1">
    <property type="nucleotide sequence ID" value="NZ_WEKT01000098.1"/>
</dbReference>
<feature type="transmembrane region" description="Helical" evidence="8">
    <location>
        <begin position="106"/>
        <end position="135"/>
    </location>
</feature>
<protein>
    <submittedName>
        <fullName evidence="10">ABC transporter</fullName>
    </submittedName>
</protein>
<feature type="domain" description="ABC-2 type transporter transmembrane" evidence="9">
    <location>
        <begin position="17"/>
        <end position="222"/>
    </location>
</feature>
<comment type="similarity">
    <text evidence="2">Belongs to the ABC-2 integral membrane protein family.</text>
</comment>
<dbReference type="Proteomes" id="UP000462621">
    <property type="component" value="Unassembled WGS sequence"/>
</dbReference>
<keyword evidence="7 8" id="KW-0472">Membrane</keyword>
<organism evidence="10 11">
    <name type="scientific">Vibrio eleionomae</name>
    <dbReference type="NCBI Taxonomy" id="2653505"/>
    <lineage>
        <taxon>Bacteria</taxon>
        <taxon>Pseudomonadati</taxon>
        <taxon>Pseudomonadota</taxon>
        <taxon>Gammaproteobacteria</taxon>
        <taxon>Vibrionales</taxon>
        <taxon>Vibrionaceae</taxon>
        <taxon>Vibrio</taxon>
    </lineage>
</organism>
<dbReference type="GO" id="GO:0005886">
    <property type="term" value="C:plasma membrane"/>
    <property type="evidence" value="ECO:0007669"/>
    <property type="project" value="UniProtKB-SubCell"/>
</dbReference>
<name>A0A7X4LQL6_9VIBR</name>
<keyword evidence="5 8" id="KW-0812">Transmembrane</keyword>
<evidence type="ECO:0000256" key="4">
    <source>
        <dbReference type="ARBA" id="ARBA00022475"/>
    </source>
</evidence>
<feature type="transmembrane region" description="Helical" evidence="8">
    <location>
        <begin position="235"/>
        <end position="256"/>
    </location>
</feature>
<dbReference type="Pfam" id="PF01061">
    <property type="entry name" value="ABC2_membrane"/>
    <property type="match status" value="1"/>
</dbReference>
<comment type="caution">
    <text evidence="10">The sequence shown here is derived from an EMBL/GenBank/DDBJ whole genome shotgun (WGS) entry which is preliminary data.</text>
</comment>
<keyword evidence="3" id="KW-0813">Transport</keyword>
<evidence type="ECO:0000256" key="3">
    <source>
        <dbReference type="ARBA" id="ARBA00022448"/>
    </source>
</evidence>
<gene>
    <name evidence="10" type="ORF">F9817_23240</name>
</gene>
<evidence type="ECO:0000256" key="7">
    <source>
        <dbReference type="ARBA" id="ARBA00023136"/>
    </source>
</evidence>
<proteinExistence type="inferred from homology"/>